<dbReference type="InterPro" id="IPR021598">
    <property type="entry name" value="DUF3221"/>
</dbReference>
<dbReference type="Gene3D" id="2.40.50.140">
    <property type="entry name" value="Nucleic acid-binding proteins"/>
    <property type="match status" value="1"/>
</dbReference>
<evidence type="ECO:0000313" key="1">
    <source>
        <dbReference type="EMBL" id="SEN50216.1"/>
    </source>
</evidence>
<evidence type="ECO:0000313" key="2">
    <source>
        <dbReference type="Proteomes" id="UP000198553"/>
    </source>
</evidence>
<keyword evidence="2" id="KW-1185">Reference proteome</keyword>
<name>A0A1H8H1U5_9BACI</name>
<gene>
    <name evidence="1" type="ORF">SAMN05192533_11460</name>
</gene>
<protein>
    <recommendedName>
        <fullName evidence="3">DUF3221 domain-containing protein</fullName>
    </recommendedName>
</protein>
<proteinExistence type="predicted"/>
<accession>A0A1H8H1U5</accession>
<dbReference type="OrthoDB" id="2938500at2"/>
<reference evidence="2" key="1">
    <citation type="submission" date="2016-10" db="EMBL/GenBank/DDBJ databases">
        <authorList>
            <person name="Varghese N."/>
            <person name="Submissions S."/>
        </authorList>
    </citation>
    <scope>NUCLEOTIDE SEQUENCE [LARGE SCALE GENOMIC DNA]</scope>
    <source>
        <strain evidence="2">B48,IBRC-M 10115,DSM 25386,CECT 8001</strain>
    </source>
</reference>
<sequence length="106" mass="11944">MLKRTPWFILIMLLIGCSNPPINNGISNDTTLEGIVIEKTTNGAFLELVGESSHISNKIHVSVEDNEMLADIIEGQHVRVWYDVISESYPPQTQALRLELIEEQPK</sequence>
<dbReference type="Proteomes" id="UP000198553">
    <property type="component" value="Unassembled WGS sequence"/>
</dbReference>
<dbReference type="EMBL" id="FOBW01000014">
    <property type="protein sequence ID" value="SEN50216.1"/>
    <property type="molecule type" value="Genomic_DNA"/>
</dbReference>
<dbReference type="PROSITE" id="PS51257">
    <property type="entry name" value="PROKAR_LIPOPROTEIN"/>
    <property type="match status" value="1"/>
</dbReference>
<evidence type="ECO:0008006" key="3">
    <source>
        <dbReference type="Google" id="ProtNLM"/>
    </source>
</evidence>
<dbReference type="Pfam" id="PF11518">
    <property type="entry name" value="DUF3221"/>
    <property type="match status" value="1"/>
</dbReference>
<dbReference type="InterPro" id="IPR012340">
    <property type="entry name" value="NA-bd_OB-fold"/>
</dbReference>
<dbReference type="RefSeq" id="WP_090748746.1">
    <property type="nucleotide sequence ID" value="NZ_FOBW01000014.1"/>
</dbReference>
<dbReference type="AlphaFoldDB" id="A0A1H8H1U5"/>
<organism evidence="1 2">
    <name type="scientific">Mesobacillus persicus</name>
    <dbReference type="NCBI Taxonomy" id="930146"/>
    <lineage>
        <taxon>Bacteria</taxon>
        <taxon>Bacillati</taxon>
        <taxon>Bacillota</taxon>
        <taxon>Bacilli</taxon>
        <taxon>Bacillales</taxon>
        <taxon>Bacillaceae</taxon>
        <taxon>Mesobacillus</taxon>
    </lineage>
</organism>